<evidence type="ECO:0000313" key="1">
    <source>
        <dbReference type="EMBL" id="GAA0874750.1"/>
    </source>
</evidence>
<accession>A0ABN1MNE7</accession>
<dbReference type="InterPro" id="IPR015003">
    <property type="entry name" value="DUF1853"/>
</dbReference>
<reference evidence="1 2" key="1">
    <citation type="journal article" date="2019" name="Int. J. Syst. Evol. Microbiol.">
        <title>The Global Catalogue of Microorganisms (GCM) 10K type strain sequencing project: providing services to taxonomists for standard genome sequencing and annotation.</title>
        <authorList>
            <consortium name="The Broad Institute Genomics Platform"/>
            <consortium name="The Broad Institute Genome Sequencing Center for Infectious Disease"/>
            <person name="Wu L."/>
            <person name="Ma J."/>
        </authorList>
    </citation>
    <scope>NUCLEOTIDE SEQUENCE [LARGE SCALE GENOMIC DNA]</scope>
    <source>
        <strain evidence="1 2">JCM 16083</strain>
    </source>
</reference>
<sequence length="256" mass="29953">MNTTYAKSELLFPQGLQEKWLDLHRDWFSKEDDAPGKINKRITNCHAGYKIGVYAEQLLLYFFSESPFIKLLEANRQLVRDSVTVSEIDFLVEFEGKLLHLEVAVKYYLLTDTKEWVGPNKRDTFQRKWEKVVQKQVPEAQRFFVEQGYGNVESFFFVKGYLFTQNSERNNWVTLSKNCLYEDKAAKGFVLPKKPNWMADFEHFRGKTMNSFELNRKLKEHTTVLETAVPVITLSGSGQKVTFIVPEDWSDKIIQP</sequence>
<evidence type="ECO:0000313" key="2">
    <source>
        <dbReference type="Proteomes" id="UP001501126"/>
    </source>
</evidence>
<gene>
    <name evidence="1" type="ORF">GCM10009118_11580</name>
</gene>
<keyword evidence="2" id="KW-1185">Reference proteome</keyword>
<dbReference type="Proteomes" id="UP001501126">
    <property type="component" value="Unassembled WGS sequence"/>
</dbReference>
<protein>
    <recommendedName>
        <fullName evidence="3">DUF1853 family protein</fullName>
    </recommendedName>
</protein>
<evidence type="ECO:0008006" key="3">
    <source>
        <dbReference type="Google" id="ProtNLM"/>
    </source>
</evidence>
<proteinExistence type="predicted"/>
<organism evidence="1 2">
    <name type="scientific">Wandonia haliotis</name>
    <dbReference type="NCBI Taxonomy" id="574963"/>
    <lineage>
        <taxon>Bacteria</taxon>
        <taxon>Pseudomonadati</taxon>
        <taxon>Bacteroidota</taxon>
        <taxon>Flavobacteriia</taxon>
        <taxon>Flavobacteriales</taxon>
        <taxon>Crocinitomicaceae</taxon>
        <taxon>Wandonia</taxon>
    </lineage>
</organism>
<name>A0ABN1MNE7_9FLAO</name>
<dbReference type="Pfam" id="PF08907">
    <property type="entry name" value="DUF1853"/>
    <property type="match status" value="1"/>
</dbReference>
<comment type="caution">
    <text evidence="1">The sequence shown here is derived from an EMBL/GenBank/DDBJ whole genome shotgun (WGS) entry which is preliminary data.</text>
</comment>
<dbReference type="EMBL" id="BAAAFH010000003">
    <property type="protein sequence ID" value="GAA0874750.1"/>
    <property type="molecule type" value="Genomic_DNA"/>
</dbReference>